<sequence length="388" mass="40284">MRALAEQTFVFNIPTVSLLGVGAAKQAGAEAKKAGGKKALLVTDKGLVKLGMAGDIQANLEEAGLQVVVFDGAEPNPTDKNVEAGLKVYRDNGCDLIVSLGGGSSHDCAKAIGVVATNGGSIRDYEGVGKIAKPTPPKIAINTTAGTGSEMTFFCVITNTDNHVKMAIGGAQITPTVAINDPLLMVGLPPALTAATGMDALTHAVEAYVSIMATPATDACGLQAIELIAKWLRKAVANGQDLEAREGMAFAEYLAGMAFNNAFIGHVHAMAHQLGGFYNLPHGVCNAVLLPVVEQYNLIACPERFRDIAVAMGENVTGLSVMDAGQKAIAAMRRLSADVGIPAGLGELGVKEDDIPILAQNASKDVCCLTNPRLISIDEIMALYRAAM</sequence>
<name>A0A1L3GFR6_SYNAC</name>
<organism evidence="7 8">
    <name type="scientific">Syntrophotalea acetylenica</name>
    <name type="common">Pelobacter acetylenicus</name>
    <dbReference type="NCBI Taxonomy" id="29542"/>
    <lineage>
        <taxon>Bacteria</taxon>
        <taxon>Pseudomonadati</taxon>
        <taxon>Thermodesulfobacteriota</taxon>
        <taxon>Desulfuromonadia</taxon>
        <taxon>Desulfuromonadales</taxon>
        <taxon>Syntrophotaleaceae</taxon>
        <taxon>Syntrophotalea</taxon>
    </lineage>
</organism>
<accession>A0A1L3GFR6</accession>
<evidence type="ECO:0000256" key="1">
    <source>
        <dbReference type="ARBA" id="ARBA00001962"/>
    </source>
</evidence>
<proteinExistence type="inferred from homology"/>
<dbReference type="AlphaFoldDB" id="A0A1L3GFR6"/>
<dbReference type="Gene3D" id="1.20.1090.10">
    <property type="entry name" value="Dehydroquinate synthase-like - alpha domain"/>
    <property type="match status" value="1"/>
</dbReference>
<dbReference type="PANTHER" id="PTHR11496">
    <property type="entry name" value="ALCOHOL DEHYDROGENASE"/>
    <property type="match status" value="1"/>
</dbReference>
<keyword evidence="8" id="KW-1185">Reference proteome</keyword>
<evidence type="ECO:0000313" key="7">
    <source>
        <dbReference type="EMBL" id="APG24518.1"/>
    </source>
</evidence>
<dbReference type="KEGG" id="pace:A6070_13980"/>
<comment type="cofactor">
    <cofactor evidence="1">
        <name>Fe cation</name>
        <dbReference type="ChEBI" id="CHEBI:24875"/>
    </cofactor>
</comment>
<feature type="domain" description="Fe-containing alcohol dehydrogenase-like C-terminal" evidence="6">
    <location>
        <begin position="193"/>
        <end position="388"/>
    </location>
</feature>
<dbReference type="OrthoDB" id="9778433at2"/>
<dbReference type="GO" id="GO:0046872">
    <property type="term" value="F:metal ion binding"/>
    <property type="evidence" value="ECO:0007669"/>
    <property type="project" value="InterPro"/>
</dbReference>
<dbReference type="InterPro" id="IPR001670">
    <property type="entry name" value="ADH_Fe/GldA"/>
</dbReference>
<protein>
    <submittedName>
        <fullName evidence="7">L-threonine dehydrogenase</fullName>
    </submittedName>
</protein>
<dbReference type="CDD" id="cd08188">
    <property type="entry name" value="PDDH"/>
    <property type="match status" value="1"/>
</dbReference>
<dbReference type="InterPro" id="IPR056798">
    <property type="entry name" value="ADH_Fe_C"/>
</dbReference>
<evidence type="ECO:0000259" key="5">
    <source>
        <dbReference type="Pfam" id="PF00465"/>
    </source>
</evidence>
<dbReference type="FunFam" id="3.40.50.1970:FF:000003">
    <property type="entry name" value="Alcohol dehydrogenase, iron-containing"/>
    <property type="match status" value="1"/>
</dbReference>
<dbReference type="GO" id="GO:0004022">
    <property type="term" value="F:alcohol dehydrogenase (NAD+) activity"/>
    <property type="evidence" value="ECO:0007669"/>
    <property type="project" value="TreeGrafter"/>
</dbReference>
<dbReference type="InterPro" id="IPR039697">
    <property type="entry name" value="Alcohol_dehydrogenase_Fe"/>
</dbReference>
<feature type="domain" description="Alcohol dehydrogenase iron-type/glycerol dehydrogenase GldA" evidence="5">
    <location>
        <begin position="14"/>
        <end position="182"/>
    </location>
</feature>
<dbReference type="Pfam" id="PF00465">
    <property type="entry name" value="Fe-ADH"/>
    <property type="match status" value="1"/>
</dbReference>
<evidence type="ECO:0000256" key="3">
    <source>
        <dbReference type="ARBA" id="ARBA00023002"/>
    </source>
</evidence>
<evidence type="ECO:0000256" key="4">
    <source>
        <dbReference type="ARBA" id="ARBA00023027"/>
    </source>
</evidence>
<keyword evidence="4" id="KW-0520">NAD</keyword>
<dbReference type="FunFam" id="1.20.1090.10:FF:000001">
    <property type="entry name" value="Aldehyde-alcohol dehydrogenase"/>
    <property type="match status" value="1"/>
</dbReference>
<dbReference type="InterPro" id="IPR018211">
    <property type="entry name" value="ADH_Fe_CS"/>
</dbReference>
<evidence type="ECO:0000256" key="2">
    <source>
        <dbReference type="ARBA" id="ARBA00007358"/>
    </source>
</evidence>
<dbReference type="Pfam" id="PF25137">
    <property type="entry name" value="ADH_Fe_C"/>
    <property type="match status" value="1"/>
</dbReference>
<dbReference type="Proteomes" id="UP000182264">
    <property type="component" value="Chromosome"/>
</dbReference>
<evidence type="ECO:0000259" key="6">
    <source>
        <dbReference type="Pfam" id="PF25137"/>
    </source>
</evidence>
<dbReference type="PANTHER" id="PTHR11496:SF102">
    <property type="entry name" value="ALCOHOL DEHYDROGENASE 4"/>
    <property type="match status" value="1"/>
</dbReference>
<dbReference type="EMBL" id="CP015518">
    <property type="protein sequence ID" value="APG24518.1"/>
    <property type="molecule type" value="Genomic_DNA"/>
</dbReference>
<dbReference type="PROSITE" id="PS00060">
    <property type="entry name" value="ADH_IRON_2"/>
    <property type="match status" value="1"/>
</dbReference>
<dbReference type="RefSeq" id="WP_072286359.1">
    <property type="nucleotide sequence ID" value="NZ_CP015455.1"/>
</dbReference>
<reference evidence="7 8" key="1">
    <citation type="journal article" date="2017" name="Genome Announc.">
        <title>Complete Genome Sequences of Two Acetylene-Fermenting Pelobacter acetylenicus Strains.</title>
        <authorList>
            <person name="Sutton J.M."/>
            <person name="Baesman S.M."/>
            <person name="Fierst J.L."/>
            <person name="Poret-Peterson A.T."/>
            <person name="Oremland R.S."/>
            <person name="Dunlap D.S."/>
            <person name="Akob D.M."/>
        </authorList>
    </citation>
    <scope>NUCLEOTIDE SEQUENCE [LARGE SCALE GENOMIC DNA]</scope>
    <source>
        <strain evidence="7 8">DSM 3247</strain>
    </source>
</reference>
<evidence type="ECO:0000313" key="8">
    <source>
        <dbReference type="Proteomes" id="UP000182264"/>
    </source>
</evidence>
<dbReference type="STRING" id="29542.A6070_13980"/>
<gene>
    <name evidence="7" type="ORF">A7E75_05340</name>
</gene>
<dbReference type="PROSITE" id="PS00913">
    <property type="entry name" value="ADH_IRON_1"/>
    <property type="match status" value="1"/>
</dbReference>
<keyword evidence="3" id="KW-0560">Oxidoreductase</keyword>
<dbReference type="SUPFAM" id="SSF56796">
    <property type="entry name" value="Dehydroquinate synthase-like"/>
    <property type="match status" value="1"/>
</dbReference>
<comment type="similarity">
    <text evidence="2">Belongs to the iron-containing alcohol dehydrogenase family.</text>
</comment>
<dbReference type="Gene3D" id="3.40.50.1970">
    <property type="match status" value="1"/>
</dbReference>